<dbReference type="RefSeq" id="WP_113955862.1">
    <property type="nucleotide sequence ID" value="NZ_QNRT01000009.1"/>
</dbReference>
<protein>
    <submittedName>
        <fullName evidence="1">Type II secretion system (T2SS) protein M subtype b</fullName>
    </submittedName>
</protein>
<accession>A0A395JEU5</accession>
<organism evidence="1 2">
    <name type="scientific">Arenicella xantha</name>
    <dbReference type="NCBI Taxonomy" id="644221"/>
    <lineage>
        <taxon>Bacteria</taxon>
        <taxon>Pseudomonadati</taxon>
        <taxon>Pseudomonadota</taxon>
        <taxon>Gammaproteobacteria</taxon>
        <taxon>Arenicellales</taxon>
        <taxon>Arenicellaceae</taxon>
        <taxon>Arenicella</taxon>
    </lineage>
</organism>
<dbReference type="Pfam" id="PF10741">
    <property type="entry name" value="T2SSM_b"/>
    <property type="match status" value="1"/>
</dbReference>
<comment type="caution">
    <text evidence="1">The sequence shown here is derived from an EMBL/GenBank/DDBJ whole genome shotgun (WGS) entry which is preliminary data.</text>
</comment>
<gene>
    <name evidence="1" type="ORF">DFR28_10911</name>
</gene>
<name>A0A395JEU5_9GAMM</name>
<keyword evidence="2" id="KW-1185">Reference proteome</keyword>
<sequence length="308" mass="33816">MISRSQLSQSVLAYLLLAAALWLLWSVAVRPVLSSFESHRQHTNSLRAALDEQRNQQQSNAGMSQLLESGLRDKFARGDLSSSAIGSLVGHHLQESVKALFVNHDASISSLRPSIDEHDDAVSRARLEINFRIKSEQLDSLLPMLDTLRPKLQFELLSLRRHDLRAANTPSFELDGTAVVFVAYISESLRARAVSAGVRPVVFDIVSPQEIDSQSKSRPGSRTQVVGLFDADYRQQLENPSAGHYRLSAISMSSNSQTAIIADTRTGQSYRVTIGDFIQAWTVTEIQANSVVLTSGEATATLSLLADN</sequence>
<evidence type="ECO:0000313" key="2">
    <source>
        <dbReference type="Proteomes" id="UP000253083"/>
    </source>
</evidence>
<proteinExistence type="predicted"/>
<dbReference type="Gene3D" id="2.30.30.830">
    <property type="match status" value="1"/>
</dbReference>
<reference evidence="1 2" key="1">
    <citation type="submission" date="2018-06" db="EMBL/GenBank/DDBJ databases">
        <title>Genomic Encyclopedia of Type Strains, Phase IV (KMG-IV): sequencing the most valuable type-strain genomes for metagenomic binning, comparative biology and taxonomic classification.</title>
        <authorList>
            <person name="Goeker M."/>
        </authorList>
    </citation>
    <scope>NUCLEOTIDE SEQUENCE [LARGE SCALE GENOMIC DNA]</scope>
    <source>
        <strain evidence="1 2">DSM 24032</strain>
    </source>
</reference>
<dbReference type="Proteomes" id="UP000253083">
    <property type="component" value="Unassembled WGS sequence"/>
</dbReference>
<dbReference type="AlphaFoldDB" id="A0A395JEU5"/>
<dbReference type="InParanoid" id="A0A395JEU5"/>
<dbReference type="EMBL" id="QNRT01000009">
    <property type="protein sequence ID" value="RBP47139.1"/>
    <property type="molecule type" value="Genomic_DNA"/>
</dbReference>
<dbReference type="InterPro" id="IPR034756">
    <property type="entry name" value="T2SSM_b"/>
</dbReference>
<evidence type="ECO:0000313" key="1">
    <source>
        <dbReference type="EMBL" id="RBP47139.1"/>
    </source>
</evidence>